<evidence type="ECO:0000313" key="9">
    <source>
        <dbReference type="EMBL" id="MCJ8010825.1"/>
    </source>
</evidence>
<dbReference type="GO" id="GO:0004413">
    <property type="term" value="F:homoserine kinase activity"/>
    <property type="evidence" value="ECO:0007669"/>
    <property type="project" value="InterPro"/>
</dbReference>
<dbReference type="InterPro" id="IPR005280">
    <property type="entry name" value="Homoserine_kinase_II"/>
</dbReference>
<dbReference type="InterPro" id="IPR050249">
    <property type="entry name" value="Pseudomonas-type_ThrB"/>
</dbReference>
<keyword evidence="3" id="KW-0791">Threonine biosynthesis</keyword>
<evidence type="ECO:0000256" key="3">
    <source>
        <dbReference type="ARBA" id="ARBA00022697"/>
    </source>
</evidence>
<comment type="similarity">
    <text evidence="7">Belongs to the pseudomonas-type ThrB family.</text>
</comment>
<evidence type="ECO:0000313" key="10">
    <source>
        <dbReference type="Proteomes" id="UP001139347"/>
    </source>
</evidence>
<keyword evidence="10" id="KW-1185">Reference proteome</keyword>
<dbReference type="InterPro" id="IPR011009">
    <property type="entry name" value="Kinase-like_dom_sf"/>
</dbReference>
<dbReference type="RefSeq" id="WP_244720062.1">
    <property type="nucleotide sequence ID" value="NZ_JALIRP010000001.1"/>
</dbReference>
<dbReference type="GO" id="GO:0009088">
    <property type="term" value="P:threonine biosynthetic process"/>
    <property type="evidence" value="ECO:0007669"/>
    <property type="project" value="UniProtKB-KW"/>
</dbReference>
<dbReference type="InterPro" id="IPR002575">
    <property type="entry name" value="Aminoglycoside_PTrfase"/>
</dbReference>
<dbReference type="Proteomes" id="UP001139347">
    <property type="component" value="Unassembled WGS sequence"/>
</dbReference>
<evidence type="ECO:0000256" key="1">
    <source>
        <dbReference type="ARBA" id="ARBA00022605"/>
    </source>
</evidence>
<gene>
    <name evidence="9" type="ORF">MUG84_03580</name>
</gene>
<evidence type="ECO:0000256" key="6">
    <source>
        <dbReference type="ARBA" id="ARBA00022840"/>
    </source>
</evidence>
<dbReference type="PANTHER" id="PTHR21064">
    <property type="entry name" value="AMINOGLYCOSIDE PHOSPHOTRANSFERASE DOMAIN-CONTAINING PROTEIN-RELATED"/>
    <property type="match status" value="1"/>
</dbReference>
<comment type="caution">
    <text evidence="9">The sequence shown here is derived from an EMBL/GenBank/DDBJ whole genome shotgun (WGS) entry which is preliminary data.</text>
</comment>
<keyword evidence="4" id="KW-0547">Nucleotide-binding</keyword>
<accession>A0A9X1WN08</accession>
<reference evidence="9" key="1">
    <citation type="submission" date="2022-04" db="EMBL/GenBank/DDBJ databases">
        <title>Paenibacillus mangrovi sp. nov., a novel endophytic bacterium isolated from bark of Kandelia candel.</title>
        <authorList>
            <person name="Tuo L."/>
        </authorList>
    </citation>
    <scope>NUCLEOTIDE SEQUENCE</scope>
    <source>
        <strain evidence="9">KQZ6P-2</strain>
    </source>
</reference>
<feature type="domain" description="Aminoglycoside phosphotransferase" evidence="8">
    <location>
        <begin position="2"/>
        <end position="235"/>
    </location>
</feature>
<dbReference type="CDD" id="cd05153">
    <property type="entry name" value="HomoserineK_II"/>
    <property type="match status" value="1"/>
</dbReference>
<dbReference type="PANTHER" id="PTHR21064:SF6">
    <property type="entry name" value="AMINOGLYCOSIDE PHOSPHOTRANSFERASE DOMAIN-CONTAINING PROTEIN"/>
    <property type="match status" value="1"/>
</dbReference>
<protein>
    <submittedName>
        <fullName evidence="9">Homoserine kinase</fullName>
    </submittedName>
</protein>
<evidence type="ECO:0000256" key="5">
    <source>
        <dbReference type="ARBA" id="ARBA00022777"/>
    </source>
</evidence>
<dbReference type="SUPFAM" id="SSF56112">
    <property type="entry name" value="Protein kinase-like (PK-like)"/>
    <property type="match status" value="1"/>
</dbReference>
<evidence type="ECO:0000256" key="2">
    <source>
        <dbReference type="ARBA" id="ARBA00022679"/>
    </source>
</evidence>
<evidence type="ECO:0000256" key="7">
    <source>
        <dbReference type="ARBA" id="ARBA00038240"/>
    </source>
</evidence>
<dbReference type="Gene3D" id="3.30.200.20">
    <property type="entry name" value="Phosphorylase Kinase, domain 1"/>
    <property type="match status" value="1"/>
</dbReference>
<sequence>MNDTYLVVTPEEKYVFRVYRGDWRTSESEITFELELLEHLDRNGISVSLPVSDKQGESVQKLQAPEGIRYAVLFTFAEGSERGIDSEGMSRGFGRAVAEIHLKSDSFQSTHSRQELTLDYLIHQTLDAIQPHMEHRSQDFEELKQIAASMEAKLQELDLNAMDWGICHGDLHGNTNVSYADDGAMTHYDFDLCGYGWRAYDIAEFRLAREVRLGHDPAQLERLWSAFLQGYQSVRKPGENDLKVVPVFVAVRQLWLFGLCLKDPHINGSIDYGDDFIDEKMHFFRNVPVLQKEIGVVQDNLDSQ</sequence>
<dbReference type="AlphaFoldDB" id="A0A9X1WN08"/>
<keyword evidence="6" id="KW-0067">ATP-binding</keyword>
<evidence type="ECO:0000259" key="8">
    <source>
        <dbReference type="Pfam" id="PF01636"/>
    </source>
</evidence>
<dbReference type="EMBL" id="JALIRP010000001">
    <property type="protein sequence ID" value="MCJ8010825.1"/>
    <property type="molecule type" value="Genomic_DNA"/>
</dbReference>
<keyword evidence="1" id="KW-0028">Amino-acid biosynthesis</keyword>
<dbReference type="Gene3D" id="3.90.1200.10">
    <property type="match status" value="1"/>
</dbReference>
<evidence type="ECO:0000256" key="4">
    <source>
        <dbReference type="ARBA" id="ARBA00022741"/>
    </source>
</evidence>
<dbReference type="GO" id="GO:0005524">
    <property type="term" value="F:ATP binding"/>
    <property type="evidence" value="ECO:0007669"/>
    <property type="project" value="UniProtKB-KW"/>
</dbReference>
<dbReference type="Pfam" id="PF01636">
    <property type="entry name" value="APH"/>
    <property type="match status" value="1"/>
</dbReference>
<name>A0A9X1WN08_9BACL</name>
<keyword evidence="2" id="KW-0808">Transferase</keyword>
<organism evidence="9 10">
    <name type="scientific">Paenibacillus mangrovi</name>
    <dbReference type="NCBI Taxonomy" id="2931978"/>
    <lineage>
        <taxon>Bacteria</taxon>
        <taxon>Bacillati</taxon>
        <taxon>Bacillota</taxon>
        <taxon>Bacilli</taxon>
        <taxon>Bacillales</taxon>
        <taxon>Paenibacillaceae</taxon>
        <taxon>Paenibacillus</taxon>
    </lineage>
</organism>
<proteinExistence type="inferred from homology"/>
<keyword evidence="5 9" id="KW-0418">Kinase</keyword>